<gene>
    <name evidence="4" type="ORF">M413DRAFT_444125</name>
</gene>
<dbReference type="GO" id="GO:0009927">
    <property type="term" value="F:histidine phosphotransfer kinase activity"/>
    <property type="evidence" value="ECO:0007669"/>
    <property type="project" value="InterPro"/>
</dbReference>
<dbReference type="Proteomes" id="UP000053424">
    <property type="component" value="Unassembled WGS sequence"/>
</dbReference>
<dbReference type="PANTHER" id="PTHR28242:SF52">
    <property type="entry name" value="PHOSPHORELAY INTERMEDIATE PROTEIN YPD1"/>
    <property type="match status" value="1"/>
</dbReference>
<dbReference type="AlphaFoldDB" id="A0A0C3CI70"/>
<feature type="region of interest" description="Disordered" evidence="2">
    <location>
        <begin position="1"/>
        <end position="99"/>
    </location>
</feature>
<feature type="domain" description="HPt" evidence="3">
    <location>
        <begin position="114"/>
        <end position="215"/>
    </location>
</feature>
<dbReference type="Gene3D" id="1.20.120.160">
    <property type="entry name" value="HPT domain"/>
    <property type="match status" value="1"/>
</dbReference>
<accession>A0A0C3CI70</accession>
<dbReference type="PANTHER" id="PTHR28242">
    <property type="entry name" value="PHOSPHORELAY INTERMEDIATE PROTEIN YPD1"/>
    <property type="match status" value="1"/>
</dbReference>
<dbReference type="InterPro" id="IPR008207">
    <property type="entry name" value="Sig_transdc_His_kin_Hpt_dom"/>
</dbReference>
<keyword evidence="5" id="KW-1185">Reference proteome</keyword>
<keyword evidence="1" id="KW-0597">Phosphoprotein</keyword>
<evidence type="ECO:0000256" key="1">
    <source>
        <dbReference type="PROSITE-ProRule" id="PRU00110"/>
    </source>
</evidence>
<feature type="modified residue" description="Phosphohistidine" evidence="1">
    <location>
        <position position="153"/>
    </location>
</feature>
<dbReference type="STRING" id="686832.A0A0C3CI70"/>
<evidence type="ECO:0000259" key="3">
    <source>
        <dbReference type="PROSITE" id="PS50894"/>
    </source>
</evidence>
<dbReference type="InterPro" id="IPR045871">
    <property type="entry name" value="AHP1-5/YPD1"/>
</dbReference>
<evidence type="ECO:0000313" key="4">
    <source>
        <dbReference type="EMBL" id="KIM43306.1"/>
    </source>
</evidence>
<dbReference type="Pfam" id="PF01627">
    <property type="entry name" value="Hpt"/>
    <property type="match status" value="1"/>
</dbReference>
<sequence length="225" mass="25225">MPATEHAPVPHPRSISREDPPAPKRPVVESLRPSPPSNVLPDPPKQKEKISEPESKPPSAEAKSPPVEAKPIGRPPPPPPKELEPEEKNAPPTRSLIDMETFSQILELDEDEETHDFSRPMVWDYFEQAEKTFGEMDDAVDKKDLPSLSSLGHFLKGSSAALGLSRVQDSCEKIQHSGLQRDEESNKNLSPDEALKSIQKLLKQVKIDYHEAQTWLMEFYGRDEA</sequence>
<feature type="compositionally biased region" description="Basic and acidic residues" evidence="2">
    <location>
        <begin position="44"/>
        <end position="55"/>
    </location>
</feature>
<dbReference type="GO" id="GO:0005634">
    <property type="term" value="C:nucleus"/>
    <property type="evidence" value="ECO:0007669"/>
    <property type="project" value="TreeGrafter"/>
</dbReference>
<evidence type="ECO:0000256" key="2">
    <source>
        <dbReference type="SAM" id="MobiDB-lite"/>
    </source>
</evidence>
<dbReference type="GO" id="GO:0000160">
    <property type="term" value="P:phosphorelay signal transduction system"/>
    <property type="evidence" value="ECO:0007669"/>
    <property type="project" value="InterPro"/>
</dbReference>
<dbReference type="OrthoDB" id="1673781at2759"/>
<name>A0A0C3CI70_HEBCY</name>
<dbReference type="SUPFAM" id="SSF47226">
    <property type="entry name" value="Histidine-containing phosphotransfer domain, HPT domain"/>
    <property type="match status" value="1"/>
</dbReference>
<reference evidence="4 5" key="1">
    <citation type="submission" date="2014-04" db="EMBL/GenBank/DDBJ databases">
        <authorList>
            <consortium name="DOE Joint Genome Institute"/>
            <person name="Kuo A."/>
            <person name="Gay G."/>
            <person name="Dore J."/>
            <person name="Kohler A."/>
            <person name="Nagy L.G."/>
            <person name="Floudas D."/>
            <person name="Copeland A."/>
            <person name="Barry K.W."/>
            <person name="Cichocki N."/>
            <person name="Veneault-Fourrey C."/>
            <person name="LaButti K."/>
            <person name="Lindquist E.A."/>
            <person name="Lipzen A."/>
            <person name="Lundell T."/>
            <person name="Morin E."/>
            <person name="Murat C."/>
            <person name="Sun H."/>
            <person name="Tunlid A."/>
            <person name="Henrissat B."/>
            <person name="Grigoriev I.V."/>
            <person name="Hibbett D.S."/>
            <person name="Martin F."/>
            <person name="Nordberg H.P."/>
            <person name="Cantor M.N."/>
            <person name="Hua S.X."/>
        </authorList>
    </citation>
    <scope>NUCLEOTIDE SEQUENCE [LARGE SCALE GENOMIC DNA]</scope>
    <source>
        <strain evidence="5">h7</strain>
    </source>
</reference>
<dbReference type="InterPro" id="IPR036641">
    <property type="entry name" value="HPT_dom_sf"/>
</dbReference>
<protein>
    <recommendedName>
        <fullName evidence="3">HPt domain-containing protein</fullName>
    </recommendedName>
</protein>
<dbReference type="GO" id="GO:0043424">
    <property type="term" value="F:protein histidine kinase binding"/>
    <property type="evidence" value="ECO:0007669"/>
    <property type="project" value="InterPro"/>
</dbReference>
<dbReference type="SMART" id="SM00073">
    <property type="entry name" value="HPT"/>
    <property type="match status" value="1"/>
</dbReference>
<feature type="compositionally biased region" description="Low complexity" evidence="2">
    <location>
        <begin position="57"/>
        <end position="72"/>
    </location>
</feature>
<organism evidence="4 5">
    <name type="scientific">Hebeloma cylindrosporum</name>
    <dbReference type="NCBI Taxonomy" id="76867"/>
    <lineage>
        <taxon>Eukaryota</taxon>
        <taxon>Fungi</taxon>
        <taxon>Dikarya</taxon>
        <taxon>Basidiomycota</taxon>
        <taxon>Agaricomycotina</taxon>
        <taxon>Agaricomycetes</taxon>
        <taxon>Agaricomycetidae</taxon>
        <taxon>Agaricales</taxon>
        <taxon>Agaricineae</taxon>
        <taxon>Hymenogastraceae</taxon>
        <taxon>Hebeloma</taxon>
    </lineage>
</organism>
<dbReference type="CDD" id="cd00088">
    <property type="entry name" value="HPT"/>
    <property type="match status" value="1"/>
</dbReference>
<evidence type="ECO:0000313" key="5">
    <source>
        <dbReference type="Proteomes" id="UP000053424"/>
    </source>
</evidence>
<reference evidence="5" key="2">
    <citation type="submission" date="2015-01" db="EMBL/GenBank/DDBJ databases">
        <title>Evolutionary Origins and Diversification of the Mycorrhizal Mutualists.</title>
        <authorList>
            <consortium name="DOE Joint Genome Institute"/>
            <consortium name="Mycorrhizal Genomics Consortium"/>
            <person name="Kohler A."/>
            <person name="Kuo A."/>
            <person name="Nagy L.G."/>
            <person name="Floudas D."/>
            <person name="Copeland A."/>
            <person name="Barry K.W."/>
            <person name="Cichocki N."/>
            <person name="Veneault-Fourrey C."/>
            <person name="LaButti K."/>
            <person name="Lindquist E.A."/>
            <person name="Lipzen A."/>
            <person name="Lundell T."/>
            <person name="Morin E."/>
            <person name="Murat C."/>
            <person name="Riley R."/>
            <person name="Ohm R."/>
            <person name="Sun H."/>
            <person name="Tunlid A."/>
            <person name="Henrissat B."/>
            <person name="Grigoriev I.V."/>
            <person name="Hibbett D.S."/>
            <person name="Martin F."/>
        </authorList>
    </citation>
    <scope>NUCLEOTIDE SEQUENCE [LARGE SCALE GENOMIC DNA]</scope>
    <source>
        <strain evidence="5">h7</strain>
    </source>
</reference>
<dbReference type="PROSITE" id="PS50894">
    <property type="entry name" value="HPT"/>
    <property type="match status" value="1"/>
</dbReference>
<dbReference type="HOGENOM" id="CLU_085158_0_0_1"/>
<dbReference type="GO" id="GO:0005737">
    <property type="term" value="C:cytoplasm"/>
    <property type="evidence" value="ECO:0007669"/>
    <property type="project" value="TreeGrafter"/>
</dbReference>
<feature type="compositionally biased region" description="Pro residues" evidence="2">
    <location>
        <begin position="33"/>
        <end position="43"/>
    </location>
</feature>
<dbReference type="EMBL" id="KN831776">
    <property type="protein sequence ID" value="KIM43306.1"/>
    <property type="molecule type" value="Genomic_DNA"/>
</dbReference>
<proteinExistence type="predicted"/>